<dbReference type="RefSeq" id="WP_225325532.1">
    <property type="nucleotide sequence ID" value="NZ_CAAHFK010000006.1"/>
</dbReference>
<dbReference type="Proteomes" id="UP001529272">
    <property type="component" value="Unassembled WGS sequence"/>
</dbReference>
<organism evidence="1 3">
    <name type="scientific">Mycobacterium intracellulare subsp. chimaera</name>
    <dbReference type="NCBI Taxonomy" id="222805"/>
    <lineage>
        <taxon>Bacteria</taxon>
        <taxon>Bacillati</taxon>
        <taxon>Actinomycetota</taxon>
        <taxon>Actinomycetes</taxon>
        <taxon>Mycobacteriales</taxon>
        <taxon>Mycobacteriaceae</taxon>
        <taxon>Mycobacterium</taxon>
        <taxon>Mycobacterium avium complex (MAC)</taxon>
    </lineage>
</organism>
<proteinExistence type="predicted"/>
<gene>
    <name evidence="1" type="ORF">MYCOZU2_03781</name>
    <name evidence="2" type="ORF">QRB35_28225</name>
</gene>
<sequence>MRPTSVPARLVEAGVPVVTGDARSITYRDGNHAVTAELVLADRVSSPASVLGRDRRPGHRIFLICETISEEARSALLADTNVDLSVASTGELVLSGTTYRAPVGARPHRGAGERSWRRRAAERVCVLTREHLRQSDLAAAIAVSQQAVSKMVEKEPLPDTPMAPDARRESLVELASVPADDGVVETYWYGMDPVTDQVRSAIRLGAELTVPVIAGGEVAADVLAPWRVPRHGLVYAQELIDLTDFGLVQATAEEATLTVRVPADSTVWATAAWWNQLTDVQHSDIITADPVVVLQDMNAGADAGDGALQRLDDWIAGR</sequence>
<name>A0A7U5MMB4_MYCIT</name>
<evidence type="ECO:0000313" key="1">
    <source>
        <dbReference type="EMBL" id="ASL16160.1"/>
    </source>
</evidence>
<dbReference type="EMBL" id="JASZZX010000049">
    <property type="protein sequence ID" value="MDM3929870.1"/>
    <property type="molecule type" value="Genomic_DNA"/>
</dbReference>
<dbReference type="EMBL" id="CP015267">
    <property type="protein sequence ID" value="ASL16160.1"/>
    <property type="molecule type" value="Genomic_DNA"/>
</dbReference>
<reference evidence="4" key="2">
    <citation type="submission" date="2023-06" db="EMBL/GenBank/DDBJ databases">
        <title>Itaconate inhibition of nontuberculous mycobacteria.</title>
        <authorList>
            <person name="Spilker T."/>
        </authorList>
    </citation>
    <scope>NUCLEOTIDE SEQUENCE [LARGE SCALE GENOMIC DNA]</scope>
    <source>
        <strain evidence="4">FLAC1071</strain>
    </source>
</reference>
<dbReference type="AlphaFoldDB" id="A0A7U5MMB4"/>
<reference evidence="2" key="4">
    <citation type="submission" date="2023-06" db="EMBL/GenBank/DDBJ databases">
        <authorList>
            <person name="Spilker T."/>
        </authorList>
    </citation>
    <scope>NUCLEOTIDE SEQUENCE</scope>
    <source>
        <strain evidence="2">FLAC1071</strain>
    </source>
</reference>
<dbReference type="Proteomes" id="UP000198286">
    <property type="component" value="Chromosome"/>
</dbReference>
<evidence type="ECO:0000313" key="3">
    <source>
        <dbReference type="Proteomes" id="UP000198286"/>
    </source>
</evidence>
<accession>A0A7U5MMB4</accession>
<reference evidence="1 3" key="1">
    <citation type="journal article" date="2017" name="Lancet Infect. Dis.">
        <title>Global outbreak of severe Mycobacterium chimaera disease after cardiac surgery: a molecular epidemiological study.</title>
        <authorList>
            <person name="van Ingen J."/>
            <person name="Kohl T."/>
            <person name="Kranzer K."/>
            <person name="Hasse B."/>
            <person name="Keller P."/>
            <person name="Szafranska A."/>
            <person name="Hillemann D."/>
            <person name="Chand M."/>
            <person name="Schreiber P."/>
            <person name="Sommerstein R."/>
            <person name="Berger C."/>
            <person name="Genoni M."/>
            <person name="Ruegg C."/>
            <person name="Troillet N."/>
            <person name="Widmer A.F."/>
            <person name="Becker S.L."/>
            <person name="Herrmann M."/>
            <person name="Eckmanns T."/>
            <person name="Haller S."/>
            <person name="Hoeller C."/>
            <person name="Debast S.B."/>
            <person name="Wolfhagen M.J."/>
            <person name="Hopman J."/>
            <person name="Kluytmans J."/>
            <person name="Langelaar M."/>
            <person name="Notermans D.W."/>
            <person name="ten Oever J."/>
            <person name="van den Barselaar P."/>
            <person name="Vonk A.B.A."/>
            <person name="Vos M.C."/>
            <person name="Ahmed N."/>
            <person name="Brown T."/>
            <person name="Crook D."/>
            <person name="Lamagni T."/>
            <person name="Phin N."/>
            <person name="Smith E.G."/>
            <person name="Zambon M."/>
            <person name="Serr A."/>
            <person name="Goetting T."/>
            <person name="Ebner W."/>
            <person name="Thuermer A."/>
            <person name="Utpatel C."/>
            <person name="Sproer C."/>
            <person name="Bunk B."/>
            <person name="Nubel U."/>
            <person name="Bloemberg G."/>
            <person name="Bottger E."/>
            <person name="Niemann S."/>
            <person name="Wagner D."/>
            <person name="Sax H."/>
        </authorList>
    </citation>
    <scope>NUCLEOTIDE SEQUENCE [LARGE SCALE GENOMIC DNA]</scope>
    <source>
        <strain evidence="1 3">ZUERICH-2</strain>
    </source>
</reference>
<evidence type="ECO:0000313" key="2">
    <source>
        <dbReference type="EMBL" id="MDM3929870.1"/>
    </source>
</evidence>
<reference evidence="2 4" key="3">
    <citation type="submission" date="2023-06" db="EMBL/GenBank/DDBJ databases">
        <title>Itaconate inhibition of nontuberculous mycobacteria.</title>
        <authorList>
            <person name="Breen P."/>
            <person name="Zimbric M."/>
            <person name="Caverly L."/>
        </authorList>
    </citation>
    <scope>NUCLEOTIDE SEQUENCE [LARGE SCALE GENOMIC DNA]</scope>
    <source>
        <strain evidence="2 4">FLAC1071</strain>
    </source>
</reference>
<evidence type="ECO:0000313" key="4">
    <source>
        <dbReference type="Proteomes" id="UP001529272"/>
    </source>
</evidence>
<protein>
    <submittedName>
        <fullName evidence="1">Uncharacterized protein</fullName>
    </submittedName>
</protein>
<keyword evidence="4" id="KW-1185">Reference proteome</keyword>